<gene>
    <name evidence="2" type="ORF">DNU06_16655</name>
</gene>
<dbReference type="InterPro" id="IPR008969">
    <property type="entry name" value="CarboxyPept-like_regulatory"/>
</dbReference>
<dbReference type="OrthoDB" id="1427655at2"/>
<name>A0A2W1MV81_9FLAO</name>
<feature type="signal peptide" evidence="1">
    <location>
        <begin position="1"/>
        <end position="26"/>
    </location>
</feature>
<dbReference type="Proteomes" id="UP000249248">
    <property type="component" value="Unassembled WGS sequence"/>
</dbReference>
<comment type="caution">
    <text evidence="2">The sequence shown here is derived from an EMBL/GenBank/DDBJ whole genome shotgun (WGS) entry which is preliminary data.</text>
</comment>
<dbReference type="RefSeq" id="WP_111064641.1">
    <property type="nucleotide sequence ID" value="NZ_JBHUCU010000013.1"/>
</dbReference>
<dbReference type="EMBL" id="QKSB01000018">
    <property type="protein sequence ID" value="PZE15727.1"/>
    <property type="molecule type" value="Genomic_DNA"/>
</dbReference>
<accession>A0A2W1MV81</accession>
<dbReference type="AlphaFoldDB" id="A0A2W1MV81"/>
<dbReference type="Pfam" id="PF13715">
    <property type="entry name" value="CarbopepD_reg_2"/>
    <property type="match status" value="1"/>
</dbReference>
<keyword evidence="3" id="KW-1185">Reference proteome</keyword>
<proteinExistence type="predicted"/>
<organism evidence="2 3">
    <name type="scientific">Putridiphycobacter roseus</name>
    <dbReference type="NCBI Taxonomy" id="2219161"/>
    <lineage>
        <taxon>Bacteria</taxon>
        <taxon>Pseudomonadati</taxon>
        <taxon>Bacteroidota</taxon>
        <taxon>Flavobacteriia</taxon>
        <taxon>Flavobacteriales</taxon>
        <taxon>Crocinitomicaceae</taxon>
        <taxon>Putridiphycobacter</taxon>
    </lineage>
</organism>
<reference evidence="2 3" key="1">
    <citation type="submission" date="2018-06" db="EMBL/GenBank/DDBJ databases">
        <title>The draft genome sequence of Crocinitomix sp. SM1701.</title>
        <authorList>
            <person name="Zhang X."/>
        </authorList>
    </citation>
    <scope>NUCLEOTIDE SEQUENCE [LARGE SCALE GENOMIC DNA]</scope>
    <source>
        <strain evidence="2 3">SM1701</strain>
    </source>
</reference>
<evidence type="ECO:0000313" key="3">
    <source>
        <dbReference type="Proteomes" id="UP000249248"/>
    </source>
</evidence>
<evidence type="ECO:0008006" key="4">
    <source>
        <dbReference type="Google" id="ProtNLM"/>
    </source>
</evidence>
<protein>
    <recommendedName>
        <fullName evidence="4">Carboxypeptidase-like regulatory domain-containing protein</fullName>
    </recommendedName>
</protein>
<evidence type="ECO:0000256" key="1">
    <source>
        <dbReference type="SAM" id="SignalP"/>
    </source>
</evidence>
<sequence length="218" mass="24897">MRFTVSKRFLWLLTMLLMVRVGYAQNANPSKDSIQFIQLTGIVVNDSMERLPFTAIYDRSTKRGVIADYYGYFALVVHPGDTIQFSFIGFKQKTFVVPEPDSNNELSIVSLLESDTIQSVPVDVYPWPSKEEFADAFVNLKINNDAITRAKERLSPQEMAFVYGDIGSDPSLSYNVQSQQYLNQIYYRGQQQPNNLLNPLAWSNFLKSLNNGDLKIVR</sequence>
<evidence type="ECO:0000313" key="2">
    <source>
        <dbReference type="EMBL" id="PZE15727.1"/>
    </source>
</evidence>
<feature type="chain" id="PRO_5015871329" description="Carboxypeptidase-like regulatory domain-containing protein" evidence="1">
    <location>
        <begin position="27"/>
        <end position="218"/>
    </location>
</feature>
<dbReference type="SUPFAM" id="SSF49464">
    <property type="entry name" value="Carboxypeptidase regulatory domain-like"/>
    <property type="match status" value="1"/>
</dbReference>
<keyword evidence="1" id="KW-0732">Signal</keyword>